<reference evidence="2 3" key="1">
    <citation type="journal article" date="2016" name="BMC Genomics">
        <title>Genome sequencing and secondary metabolism of the postharvest pathogen Penicillium griseofulvum.</title>
        <authorList>
            <person name="Banani H."/>
            <person name="Marcet-Houben M."/>
            <person name="Ballester A.R."/>
            <person name="Abbruscato P."/>
            <person name="Gonzalez-Candelas L."/>
            <person name="Gabaldon T."/>
            <person name="Spadaro D."/>
        </authorList>
    </citation>
    <scope>NUCLEOTIDE SEQUENCE [LARGE SCALE GENOMIC DNA]</scope>
    <source>
        <strain evidence="2 3">PG3</strain>
    </source>
</reference>
<dbReference type="EMBL" id="LHQR01000065">
    <property type="protein sequence ID" value="KXG48589.1"/>
    <property type="molecule type" value="Genomic_DNA"/>
</dbReference>
<dbReference type="GeneID" id="63705472"/>
<proteinExistence type="predicted"/>
<gene>
    <name evidence="2" type="ORF">PGRI_024590</name>
</gene>
<comment type="caution">
    <text evidence="2">The sequence shown here is derived from an EMBL/GenBank/DDBJ whole genome shotgun (WGS) entry which is preliminary data.</text>
</comment>
<protein>
    <submittedName>
        <fullName evidence="2">Uncharacterized protein</fullName>
    </submittedName>
</protein>
<keyword evidence="3" id="KW-1185">Reference proteome</keyword>
<dbReference type="OMA" id="EWEFDIC"/>
<evidence type="ECO:0000256" key="1">
    <source>
        <dbReference type="SAM" id="MobiDB-lite"/>
    </source>
</evidence>
<organism evidence="2 3">
    <name type="scientific">Penicillium patulum</name>
    <name type="common">Penicillium griseofulvum</name>
    <dbReference type="NCBI Taxonomy" id="5078"/>
    <lineage>
        <taxon>Eukaryota</taxon>
        <taxon>Fungi</taxon>
        <taxon>Dikarya</taxon>
        <taxon>Ascomycota</taxon>
        <taxon>Pezizomycotina</taxon>
        <taxon>Eurotiomycetes</taxon>
        <taxon>Eurotiomycetidae</taxon>
        <taxon>Eurotiales</taxon>
        <taxon>Aspergillaceae</taxon>
        <taxon>Penicillium</taxon>
    </lineage>
</organism>
<dbReference type="RefSeq" id="XP_040647125.1">
    <property type="nucleotide sequence ID" value="XM_040790172.1"/>
</dbReference>
<evidence type="ECO:0000313" key="3">
    <source>
        <dbReference type="Proteomes" id="UP000070168"/>
    </source>
</evidence>
<accession>A0A135LI21</accession>
<dbReference type="Proteomes" id="UP000070168">
    <property type="component" value="Unassembled WGS sequence"/>
</dbReference>
<name>A0A135LI21_PENPA</name>
<evidence type="ECO:0000313" key="2">
    <source>
        <dbReference type="EMBL" id="KXG48589.1"/>
    </source>
</evidence>
<dbReference type="OrthoDB" id="4760831at2759"/>
<sequence>MSKWEHPSRSHPTTHHQDCESSFENVIQTLGQGIRNSKPKEYVYDTAVVLGLRWSNDDLGLAKPQDGLLQTFRRQYGFETASLLIPSTSSEDALAAMYHTIYKLRQDYKMDRDVSPLHRGTLFVLHYIGHAVSESESKFEICGTRSPDAVRIPWSSIHLGMKADVLVLIDTSFSGSFQEPCYSLGKILQYSDRAAEHLFSTGNEISDQNGPTYDVNNNFTTRLTELLYAASPVPVTIVQLHEALCSQANDPSTKLRYTPQYIDCRKPTIVLQHVDNTAWRIENPTRKAQIPKGRVLVSVTIRGNTARGQVKQWQTSLSKMDAEVTIAGVFDLQGFISYVESHNQLASDTSAGSPLVATLPERSKDPAYVDYVMLSHTEE</sequence>
<dbReference type="AlphaFoldDB" id="A0A135LI21"/>
<feature type="region of interest" description="Disordered" evidence="1">
    <location>
        <begin position="1"/>
        <end position="20"/>
    </location>
</feature>